<evidence type="ECO:0000256" key="1">
    <source>
        <dbReference type="SAM" id="Phobius"/>
    </source>
</evidence>
<reference evidence="2 3" key="1">
    <citation type="journal article" date="2016" name="Nat. Commun.">
        <title>Thousands of microbial genomes shed light on interconnected biogeochemical processes in an aquifer system.</title>
        <authorList>
            <person name="Anantharaman K."/>
            <person name="Brown C.T."/>
            <person name="Hug L.A."/>
            <person name="Sharon I."/>
            <person name="Castelle C.J."/>
            <person name="Probst A.J."/>
            <person name="Thomas B.C."/>
            <person name="Singh A."/>
            <person name="Wilkins M.J."/>
            <person name="Karaoz U."/>
            <person name="Brodie E.L."/>
            <person name="Williams K.H."/>
            <person name="Hubbard S.S."/>
            <person name="Banfield J.F."/>
        </authorList>
    </citation>
    <scope>NUCLEOTIDE SEQUENCE [LARGE SCALE GENOMIC DNA]</scope>
</reference>
<accession>A0A1F6NW24</accession>
<evidence type="ECO:0008006" key="4">
    <source>
        <dbReference type="Google" id="ProtNLM"/>
    </source>
</evidence>
<sequence length="176" mass="18948">MGPLHAAIVHIPIGLLVVYSLIEFGLVFFPSYREKLNAGKYLMLVIGVLGALLAFSSGDSLEETRRFNRALVELHATFAGATIWVYAILAGAFSIQFLEKLPKVVALAQSNFFVQKILKILSPIVGIITKQPILVLLSILGAILLSFTGALGGAIAHGPDADIITSFVYSLFFNNS</sequence>
<dbReference type="Proteomes" id="UP000177907">
    <property type="component" value="Unassembled WGS sequence"/>
</dbReference>
<proteinExistence type="predicted"/>
<dbReference type="AlphaFoldDB" id="A0A1F6NW24"/>
<dbReference type="STRING" id="1798704.A3J93_00175"/>
<evidence type="ECO:0000313" key="2">
    <source>
        <dbReference type="EMBL" id="OGH88146.1"/>
    </source>
</evidence>
<keyword evidence="1" id="KW-0472">Membrane</keyword>
<name>A0A1F6NW24_9BACT</name>
<feature type="transmembrane region" description="Helical" evidence="1">
    <location>
        <begin position="6"/>
        <end position="29"/>
    </location>
</feature>
<keyword evidence="1" id="KW-1133">Transmembrane helix</keyword>
<keyword evidence="1" id="KW-0812">Transmembrane</keyword>
<evidence type="ECO:0000313" key="3">
    <source>
        <dbReference type="Proteomes" id="UP000177907"/>
    </source>
</evidence>
<feature type="transmembrane region" description="Helical" evidence="1">
    <location>
        <begin position="41"/>
        <end position="58"/>
    </location>
</feature>
<feature type="transmembrane region" description="Helical" evidence="1">
    <location>
        <begin position="133"/>
        <end position="156"/>
    </location>
</feature>
<feature type="transmembrane region" description="Helical" evidence="1">
    <location>
        <begin position="78"/>
        <end position="98"/>
    </location>
</feature>
<comment type="caution">
    <text evidence="2">The sequence shown here is derived from an EMBL/GenBank/DDBJ whole genome shotgun (WGS) entry which is preliminary data.</text>
</comment>
<dbReference type="EMBL" id="MFQZ01000005">
    <property type="protein sequence ID" value="OGH88146.1"/>
    <property type="molecule type" value="Genomic_DNA"/>
</dbReference>
<protein>
    <recommendedName>
        <fullName evidence="4">DUF2231 domain-containing protein</fullName>
    </recommendedName>
</protein>
<organism evidence="2 3">
    <name type="scientific">Candidatus Magasanikbacteria bacterium RIFOXYC2_FULL_42_28</name>
    <dbReference type="NCBI Taxonomy" id="1798704"/>
    <lineage>
        <taxon>Bacteria</taxon>
        <taxon>Candidatus Magasanikiibacteriota</taxon>
    </lineage>
</organism>
<gene>
    <name evidence="2" type="ORF">A3J93_00175</name>
</gene>